<name>A0A8H7AJQ9_9EURO</name>
<keyword evidence="2" id="KW-1185">Reference proteome</keyword>
<dbReference type="AlphaFoldDB" id="A0A8H7AJQ9"/>
<sequence>MHGVEVVDLLNQYYPRHETMNIDVKSDETKEHSHAFRSGKRMMWGQCRNIGRSRTRPQLQSLSVELALNSTSTSSTKESFLPLPLCEVSQTTGALDEHLCCLLSQANTFAKMLINLSYDIRTFLFLRVFHPHSTNHRNSTGSTCALQFRISADFDSITAIAGGYYSSYDFRK</sequence>
<comment type="caution">
    <text evidence="1">The sequence shown here is derived from an EMBL/GenBank/DDBJ whole genome shotgun (WGS) entry which is preliminary data.</text>
</comment>
<dbReference type="EMBL" id="JAACFV010000088">
    <property type="protein sequence ID" value="KAF7506390.1"/>
    <property type="molecule type" value="Genomic_DNA"/>
</dbReference>
<gene>
    <name evidence="1" type="ORF">GJ744_011856</name>
</gene>
<evidence type="ECO:0000313" key="1">
    <source>
        <dbReference type="EMBL" id="KAF7506390.1"/>
    </source>
</evidence>
<evidence type="ECO:0000313" key="2">
    <source>
        <dbReference type="Proteomes" id="UP000606974"/>
    </source>
</evidence>
<protein>
    <submittedName>
        <fullName evidence="1">Uncharacterized protein</fullName>
    </submittedName>
</protein>
<dbReference type="Proteomes" id="UP000606974">
    <property type="component" value="Unassembled WGS sequence"/>
</dbReference>
<organism evidence="1 2">
    <name type="scientific">Endocarpon pusillum</name>
    <dbReference type="NCBI Taxonomy" id="364733"/>
    <lineage>
        <taxon>Eukaryota</taxon>
        <taxon>Fungi</taxon>
        <taxon>Dikarya</taxon>
        <taxon>Ascomycota</taxon>
        <taxon>Pezizomycotina</taxon>
        <taxon>Eurotiomycetes</taxon>
        <taxon>Chaetothyriomycetidae</taxon>
        <taxon>Verrucariales</taxon>
        <taxon>Verrucariaceae</taxon>
        <taxon>Endocarpon</taxon>
    </lineage>
</organism>
<reference evidence="1" key="1">
    <citation type="submission" date="2020-02" db="EMBL/GenBank/DDBJ databases">
        <authorList>
            <person name="Palmer J.M."/>
        </authorList>
    </citation>
    <scope>NUCLEOTIDE SEQUENCE</scope>
    <source>
        <strain evidence="1">EPUS1.4</strain>
        <tissue evidence="1">Thallus</tissue>
    </source>
</reference>
<accession>A0A8H7AJQ9</accession>
<proteinExistence type="predicted"/>